<reference evidence="2 3" key="1">
    <citation type="submission" date="2021-04" db="EMBL/GenBank/DDBJ databases">
        <title>The complete genome sequence of Neokomagataea sp. TBRC 2177.</title>
        <authorList>
            <person name="Charoenyingcharoen P."/>
            <person name="Yukphan P."/>
        </authorList>
    </citation>
    <scope>NUCLEOTIDE SEQUENCE [LARGE SCALE GENOMIC DNA]</scope>
    <source>
        <strain evidence="2 3">TBRC 2177</strain>
    </source>
</reference>
<dbReference type="InterPro" id="IPR053861">
    <property type="entry name" value="Phage_Mu_Gp45_N"/>
</dbReference>
<proteinExistence type="predicted"/>
<dbReference type="EMBL" id="JAGRQH010000003">
    <property type="protein sequence ID" value="MBR0559492.1"/>
    <property type="molecule type" value="Genomic_DNA"/>
</dbReference>
<dbReference type="Pfam" id="PF18946">
    <property type="entry name" value="Apex"/>
    <property type="match status" value="1"/>
</dbReference>
<dbReference type="Pfam" id="PF06890">
    <property type="entry name" value="Phage_Mu_Gp45"/>
    <property type="match status" value="1"/>
</dbReference>
<organism evidence="2 3">
    <name type="scientific">Neokomagataea anthophila</name>
    <dbReference type="NCBI Taxonomy" id="2826925"/>
    <lineage>
        <taxon>Bacteria</taxon>
        <taxon>Pseudomonadati</taxon>
        <taxon>Pseudomonadota</taxon>
        <taxon>Alphaproteobacteria</taxon>
        <taxon>Acetobacterales</taxon>
        <taxon>Acetobacteraceae</taxon>
        <taxon>Neokomagataea</taxon>
    </lineage>
</organism>
<feature type="domain" description="Bacteriophage Mu Gp45 N-terminal" evidence="1">
    <location>
        <begin position="17"/>
        <end position="84"/>
    </location>
</feature>
<dbReference type="Proteomes" id="UP000677812">
    <property type="component" value="Unassembled WGS sequence"/>
</dbReference>
<comment type="caution">
    <text evidence="2">The sequence shown here is derived from an EMBL/GenBank/DDBJ whole genome shotgun (WGS) entry which is preliminary data.</text>
</comment>
<name>A0ABS5E6F8_9PROT</name>
<keyword evidence="3" id="KW-1185">Reference proteome</keyword>
<evidence type="ECO:0000259" key="1">
    <source>
        <dbReference type="Pfam" id="PF06890"/>
    </source>
</evidence>
<accession>A0ABS5E6F8</accession>
<evidence type="ECO:0000313" key="3">
    <source>
        <dbReference type="Proteomes" id="UP000677812"/>
    </source>
</evidence>
<evidence type="ECO:0000313" key="2">
    <source>
        <dbReference type="EMBL" id="MBR0559492.1"/>
    </source>
</evidence>
<dbReference type="NCBIfam" id="TIGR01644">
    <property type="entry name" value="phage_P2_V"/>
    <property type="match status" value="1"/>
</dbReference>
<dbReference type="InterPro" id="IPR013046">
    <property type="entry name" value="GpV/Gp45"/>
</dbReference>
<gene>
    <name evidence="2" type="ORF">KB213_05410</name>
</gene>
<protein>
    <submittedName>
        <fullName evidence="2">Phage baseplate assembly protein</fullName>
    </submittedName>
</protein>
<dbReference type="RefSeq" id="WP_211681057.1">
    <property type="nucleotide sequence ID" value="NZ_JAGRQH010000003.1"/>
</dbReference>
<sequence>MTIWNELSNAMRSLILRGVVEAVDDTGPEQCVDVQLHYGQQRSRVPVLQPFGLSSFAPLDGAIVHVLQTGNDPSDSVAFPPANPSAARMGGLSEGETVVYDSAGQRLYFSAGQLIRVDAAKEMTVAIAGQTVLDVTTSGVAITGSLTVTGPINAQGDVTAGTVSLQNHVHGGVQSGGAKTSAPQ</sequence>
<dbReference type="InterPro" id="IPR044033">
    <property type="entry name" value="GpV-like_apex"/>
</dbReference>